<protein>
    <submittedName>
        <fullName evidence="1">Uncharacterized protein</fullName>
    </submittedName>
</protein>
<gene>
    <name evidence="1" type="ORF">LCGC14_2515980</name>
</gene>
<proteinExistence type="predicted"/>
<accession>A0A0F9D9D2</accession>
<name>A0A0F9D9D2_9ZZZZ</name>
<evidence type="ECO:0000313" key="1">
    <source>
        <dbReference type="EMBL" id="KKL14406.1"/>
    </source>
</evidence>
<sequence length="82" mass="9423">MKCIKTAFSWHGGMSSALYSFASTRQLHSEEHRDDVLDEIDECIRWTKIHGGQEPDDISNLQSMSRVVSELPLGRRLPDSYR</sequence>
<comment type="caution">
    <text evidence="1">The sequence shown here is derived from an EMBL/GenBank/DDBJ whole genome shotgun (WGS) entry which is preliminary data.</text>
</comment>
<organism evidence="1">
    <name type="scientific">marine sediment metagenome</name>
    <dbReference type="NCBI Taxonomy" id="412755"/>
    <lineage>
        <taxon>unclassified sequences</taxon>
        <taxon>metagenomes</taxon>
        <taxon>ecological metagenomes</taxon>
    </lineage>
</organism>
<reference evidence="1" key="1">
    <citation type="journal article" date="2015" name="Nature">
        <title>Complex archaea that bridge the gap between prokaryotes and eukaryotes.</title>
        <authorList>
            <person name="Spang A."/>
            <person name="Saw J.H."/>
            <person name="Jorgensen S.L."/>
            <person name="Zaremba-Niedzwiedzka K."/>
            <person name="Martijn J."/>
            <person name="Lind A.E."/>
            <person name="van Eijk R."/>
            <person name="Schleper C."/>
            <person name="Guy L."/>
            <person name="Ettema T.J."/>
        </authorList>
    </citation>
    <scope>NUCLEOTIDE SEQUENCE</scope>
</reference>
<dbReference type="EMBL" id="LAZR01040472">
    <property type="protein sequence ID" value="KKL14406.1"/>
    <property type="molecule type" value="Genomic_DNA"/>
</dbReference>
<dbReference type="AlphaFoldDB" id="A0A0F9D9D2"/>